<feature type="non-terminal residue" evidence="1">
    <location>
        <position position="1"/>
    </location>
</feature>
<comment type="caution">
    <text evidence="1">The sequence shown here is derived from an EMBL/GenBank/DDBJ whole genome shotgun (WGS) entry which is preliminary data.</text>
</comment>
<dbReference type="EMBL" id="CM043791">
    <property type="protein sequence ID" value="KAI4823602.1"/>
    <property type="molecule type" value="Genomic_DNA"/>
</dbReference>
<evidence type="ECO:0000313" key="2">
    <source>
        <dbReference type="Proteomes" id="UP001057452"/>
    </source>
</evidence>
<dbReference type="Proteomes" id="UP001057452">
    <property type="component" value="Chromosome 7"/>
</dbReference>
<gene>
    <name evidence="1" type="ORF">KUCAC02_012180</name>
</gene>
<sequence>VNKAVEAEKPGSKRLIKYRRCNEARQSKCVSNKALTITWSDSQRMGGEGLAPLCSLSQKAPNGRANA</sequence>
<accession>A0ACB9XAM0</accession>
<proteinExistence type="predicted"/>
<keyword evidence="2" id="KW-1185">Reference proteome</keyword>
<protein>
    <submittedName>
        <fullName evidence="1">Uncharacterized protein</fullName>
    </submittedName>
</protein>
<evidence type="ECO:0000313" key="1">
    <source>
        <dbReference type="EMBL" id="KAI4823602.1"/>
    </source>
</evidence>
<organism evidence="1 2">
    <name type="scientific">Chaenocephalus aceratus</name>
    <name type="common">Blackfin icefish</name>
    <name type="synonym">Chaenichthys aceratus</name>
    <dbReference type="NCBI Taxonomy" id="36190"/>
    <lineage>
        <taxon>Eukaryota</taxon>
        <taxon>Metazoa</taxon>
        <taxon>Chordata</taxon>
        <taxon>Craniata</taxon>
        <taxon>Vertebrata</taxon>
        <taxon>Euteleostomi</taxon>
        <taxon>Actinopterygii</taxon>
        <taxon>Neopterygii</taxon>
        <taxon>Teleostei</taxon>
        <taxon>Neoteleostei</taxon>
        <taxon>Acanthomorphata</taxon>
        <taxon>Eupercaria</taxon>
        <taxon>Perciformes</taxon>
        <taxon>Notothenioidei</taxon>
        <taxon>Channichthyidae</taxon>
        <taxon>Chaenocephalus</taxon>
    </lineage>
</organism>
<reference evidence="1" key="1">
    <citation type="submission" date="2022-05" db="EMBL/GenBank/DDBJ databases">
        <title>Chromosome-level genome of Chaenocephalus aceratus.</title>
        <authorList>
            <person name="Park H."/>
        </authorList>
    </citation>
    <scope>NUCLEOTIDE SEQUENCE</scope>
    <source>
        <strain evidence="1">KU_202001</strain>
    </source>
</reference>
<feature type="non-terminal residue" evidence="1">
    <location>
        <position position="67"/>
    </location>
</feature>
<name>A0ACB9XAM0_CHAAC</name>